<proteinExistence type="predicted"/>
<feature type="transmembrane region" description="Helical" evidence="2">
    <location>
        <begin position="329"/>
        <end position="351"/>
    </location>
</feature>
<dbReference type="Gene3D" id="3.50.4.10">
    <property type="entry name" value="Hepatocyte Growth Factor"/>
    <property type="match status" value="2"/>
</dbReference>
<name>A0A433SIG5_ELYCH</name>
<dbReference type="GO" id="GO:0009653">
    <property type="term" value="P:anatomical structure morphogenesis"/>
    <property type="evidence" value="ECO:0007669"/>
    <property type="project" value="TreeGrafter"/>
</dbReference>
<dbReference type="CDD" id="cd01099">
    <property type="entry name" value="PAN_AP_HGF"/>
    <property type="match status" value="1"/>
</dbReference>
<keyword evidence="2" id="KW-1133">Transmembrane helix</keyword>
<evidence type="ECO:0000256" key="2">
    <source>
        <dbReference type="SAM" id="Phobius"/>
    </source>
</evidence>
<evidence type="ECO:0000259" key="3">
    <source>
        <dbReference type="PROSITE" id="PS50948"/>
    </source>
</evidence>
<dbReference type="SUPFAM" id="SSF57414">
    <property type="entry name" value="Hairpin loop containing domain-like"/>
    <property type="match status" value="2"/>
</dbReference>
<keyword evidence="2" id="KW-0812">Transmembrane</keyword>
<evidence type="ECO:0000313" key="4">
    <source>
        <dbReference type="EMBL" id="RUS68710.1"/>
    </source>
</evidence>
<dbReference type="OrthoDB" id="5983572at2759"/>
<dbReference type="Pfam" id="PF00024">
    <property type="entry name" value="PAN_1"/>
    <property type="match status" value="2"/>
</dbReference>
<gene>
    <name evidence="4" type="ORF">EGW08_023529</name>
</gene>
<dbReference type="InterPro" id="IPR052774">
    <property type="entry name" value="Celegans_DevNeuronal_Protein"/>
</dbReference>
<feature type="non-terminal residue" evidence="4">
    <location>
        <position position="1"/>
    </location>
</feature>
<reference evidence="4 5" key="1">
    <citation type="submission" date="2019-01" db="EMBL/GenBank/DDBJ databases">
        <title>A draft genome assembly of the solar-powered sea slug Elysia chlorotica.</title>
        <authorList>
            <person name="Cai H."/>
            <person name="Li Q."/>
            <person name="Fang X."/>
            <person name="Li J."/>
            <person name="Curtis N.E."/>
            <person name="Altenburger A."/>
            <person name="Shibata T."/>
            <person name="Feng M."/>
            <person name="Maeda T."/>
            <person name="Schwartz J.A."/>
            <person name="Shigenobu S."/>
            <person name="Lundholm N."/>
            <person name="Nishiyama T."/>
            <person name="Yang H."/>
            <person name="Hasebe M."/>
            <person name="Li S."/>
            <person name="Pierce S.K."/>
            <person name="Wang J."/>
        </authorList>
    </citation>
    <scope>NUCLEOTIDE SEQUENCE [LARGE SCALE GENOMIC DNA]</scope>
    <source>
        <strain evidence="4">EC2010</strain>
        <tissue evidence="4">Whole organism of an adult</tissue>
    </source>
</reference>
<evidence type="ECO:0000313" key="5">
    <source>
        <dbReference type="Proteomes" id="UP000271974"/>
    </source>
</evidence>
<evidence type="ECO:0000256" key="1">
    <source>
        <dbReference type="SAM" id="MobiDB-lite"/>
    </source>
</evidence>
<dbReference type="EMBL" id="RQTK01002075">
    <property type="protein sequence ID" value="RUS68710.1"/>
    <property type="molecule type" value="Genomic_DNA"/>
</dbReference>
<keyword evidence="2" id="KW-0472">Membrane</keyword>
<feature type="domain" description="Apple" evidence="3">
    <location>
        <begin position="114"/>
        <end position="196"/>
    </location>
</feature>
<sequence>FFFNCTFLSCLPQPKTYIATDIRDDILRPTDPESASGSVMRKFKAMPNSKLVKANVNIEHNGVSVTDCALLCLQENTFQCETFDYQFSLGTCRLSSVYPKQTSAGVGINVYTILYSSEYTKYEAVLVPSQADKTVSNTTSTEDCAKLCTETADFRCEAFEICSNAKTCSLHKTHIFSGASNITGDANSNTVRRPDCIHYSRDHLYDYIRRDHKRITGHDEAQVEVADVSRCAYLCASGEVLPMCSSFEATQLQEGNTKCVFSTADPTNTAMKVPLEDTLPWALYTRANSLPIVNPTAHQGSGKHGSSTEKPDTNYCSEKSKGSNSETSIRIGIAFGTLVLGVLLGAVIMLVGQRIISRRYHNTEDLHGLSTWKR</sequence>
<dbReference type="Proteomes" id="UP000271974">
    <property type="component" value="Unassembled WGS sequence"/>
</dbReference>
<feature type="region of interest" description="Disordered" evidence="1">
    <location>
        <begin position="294"/>
        <end position="323"/>
    </location>
</feature>
<dbReference type="AlphaFoldDB" id="A0A433SIG5"/>
<protein>
    <recommendedName>
        <fullName evidence="3">Apple domain-containing protein</fullName>
    </recommendedName>
</protein>
<dbReference type="PROSITE" id="PS50948">
    <property type="entry name" value="PAN"/>
    <property type="match status" value="1"/>
</dbReference>
<dbReference type="SMART" id="SM00473">
    <property type="entry name" value="PAN_AP"/>
    <property type="match status" value="2"/>
</dbReference>
<keyword evidence="5" id="KW-1185">Reference proteome</keyword>
<dbReference type="PANTHER" id="PTHR47327">
    <property type="entry name" value="FI18240P1-RELATED"/>
    <property type="match status" value="1"/>
</dbReference>
<comment type="caution">
    <text evidence="4">The sequence shown here is derived from an EMBL/GenBank/DDBJ whole genome shotgun (WGS) entry which is preliminary data.</text>
</comment>
<dbReference type="InterPro" id="IPR003609">
    <property type="entry name" value="Pan_app"/>
</dbReference>
<dbReference type="PANTHER" id="PTHR47327:SF1">
    <property type="entry name" value="RE15579P"/>
    <property type="match status" value="1"/>
</dbReference>
<organism evidence="4 5">
    <name type="scientific">Elysia chlorotica</name>
    <name type="common">Eastern emerald elysia</name>
    <name type="synonym">Sea slug</name>
    <dbReference type="NCBI Taxonomy" id="188477"/>
    <lineage>
        <taxon>Eukaryota</taxon>
        <taxon>Metazoa</taxon>
        <taxon>Spiralia</taxon>
        <taxon>Lophotrochozoa</taxon>
        <taxon>Mollusca</taxon>
        <taxon>Gastropoda</taxon>
        <taxon>Heterobranchia</taxon>
        <taxon>Euthyneura</taxon>
        <taxon>Panpulmonata</taxon>
        <taxon>Sacoglossa</taxon>
        <taxon>Placobranchoidea</taxon>
        <taxon>Plakobranchidae</taxon>
        <taxon>Elysia</taxon>
    </lineage>
</organism>
<accession>A0A433SIG5</accession>
<feature type="compositionally biased region" description="Polar residues" evidence="1">
    <location>
        <begin position="314"/>
        <end position="323"/>
    </location>
</feature>